<dbReference type="OrthoDB" id="4729272at2"/>
<evidence type="ECO:0000313" key="2">
    <source>
        <dbReference type="Proteomes" id="UP000320011"/>
    </source>
</evidence>
<gene>
    <name evidence="1" type="ORF">FNH05_31315</name>
</gene>
<keyword evidence="2" id="KW-1185">Reference proteome</keyword>
<comment type="caution">
    <text evidence="1">The sequence shown here is derived from an EMBL/GenBank/DDBJ whole genome shotgun (WGS) entry which is preliminary data.</text>
</comment>
<evidence type="ECO:0000313" key="1">
    <source>
        <dbReference type="EMBL" id="TVT26526.1"/>
    </source>
</evidence>
<name>A0A558AQL6_9PSEU</name>
<dbReference type="RefSeq" id="WP_144592460.1">
    <property type="nucleotide sequence ID" value="NZ_VJWX01000488.1"/>
</dbReference>
<proteinExistence type="predicted"/>
<accession>A0A558AQL6</accession>
<reference evidence="1 2" key="1">
    <citation type="submission" date="2019-07" db="EMBL/GenBank/DDBJ databases">
        <authorList>
            <person name="Duangmal K."/>
            <person name="Teo W.F.A."/>
        </authorList>
    </citation>
    <scope>NUCLEOTIDE SEQUENCE [LARGE SCALE GENOMIC DNA]</scope>
    <source>
        <strain evidence="1 2">TBRC 6029</strain>
    </source>
</reference>
<dbReference type="Proteomes" id="UP000320011">
    <property type="component" value="Unassembled WGS sequence"/>
</dbReference>
<dbReference type="AlphaFoldDB" id="A0A558AQL6"/>
<organism evidence="1 2">
    <name type="scientific">Amycolatopsis rhizosphaerae</name>
    <dbReference type="NCBI Taxonomy" id="2053003"/>
    <lineage>
        <taxon>Bacteria</taxon>
        <taxon>Bacillati</taxon>
        <taxon>Actinomycetota</taxon>
        <taxon>Actinomycetes</taxon>
        <taxon>Pseudonocardiales</taxon>
        <taxon>Pseudonocardiaceae</taxon>
        <taxon>Amycolatopsis</taxon>
    </lineage>
</organism>
<reference evidence="1 2" key="2">
    <citation type="submission" date="2019-08" db="EMBL/GenBank/DDBJ databases">
        <title>Amycolatopsis acidicola sp. nov., isolated from peat swamp forest soil.</title>
        <authorList>
            <person name="Srisuk N."/>
        </authorList>
    </citation>
    <scope>NUCLEOTIDE SEQUENCE [LARGE SCALE GENOMIC DNA]</scope>
    <source>
        <strain evidence="1 2">TBRC 6029</strain>
    </source>
</reference>
<sequence length="162" mass="17954">MTREHWDTVEAIMAAKRRLIDRMPGWETPAAYGVTLVPGSNTDPAEVRFPVVNVPVHELPSLVLALLTGRRGGSGTYELARSELEAAVALLAPAEAALMYNHPNLASWREIARDWAEDPAGRVFAVFIGDFADRVTSPYDLALRRQIESGQRSPEVFITEQR</sequence>
<protein>
    <submittedName>
        <fullName evidence="1">Uncharacterized protein</fullName>
    </submittedName>
</protein>
<dbReference type="EMBL" id="VJWX01000488">
    <property type="protein sequence ID" value="TVT26526.1"/>
    <property type="molecule type" value="Genomic_DNA"/>
</dbReference>